<keyword evidence="5 6" id="KW-0413">Isomerase</keyword>
<dbReference type="PANTHER" id="PTHR47245">
    <property type="entry name" value="PEPTIDYLPROLYL ISOMERASE"/>
    <property type="match status" value="1"/>
</dbReference>
<evidence type="ECO:0000256" key="2">
    <source>
        <dbReference type="ARBA" id="ARBA00013194"/>
    </source>
</evidence>
<dbReference type="OrthoDB" id="14196at2"/>
<proteinExistence type="predicted"/>
<keyword evidence="4 6" id="KW-0697">Rotamase</keyword>
<name>A0A1M4TS08_9BACT</name>
<keyword evidence="3 7" id="KW-0732">Signal</keyword>
<feature type="chain" id="PRO_5009907607" description="peptidylprolyl isomerase" evidence="7">
    <location>
        <begin position="31"/>
        <end position="667"/>
    </location>
</feature>
<dbReference type="Proteomes" id="UP000184480">
    <property type="component" value="Unassembled WGS sequence"/>
</dbReference>
<evidence type="ECO:0000256" key="6">
    <source>
        <dbReference type="PROSITE-ProRule" id="PRU00278"/>
    </source>
</evidence>
<evidence type="ECO:0000256" key="3">
    <source>
        <dbReference type="ARBA" id="ARBA00022729"/>
    </source>
</evidence>
<feature type="signal peptide" evidence="7">
    <location>
        <begin position="1"/>
        <end position="30"/>
    </location>
</feature>
<dbReference type="InterPro" id="IPR000297">
    <property type="entry name" value="PPIase_PpiC"/>
</dbReference>
<dbReference type="PANTHER" id="PTHR47245:SF1">
    <property type="entry name" value="FOLDASE PROTEIN PRSA"/>
    <property type="match status" value="1"/>
</dbReference>
<feature type="domain" description="PpiC" evidence="8">
    <location>
        <begin position="240"/>
        <end position="344"/>
    </location>
</feature>
<keyword evidence="10" id="KW-1185">Reference proteome</keyword>
<evidence type="ECO:0000256" key="1">
    <source>
        <dbReference type="ARBA" id="ARBA00000971"/>
    </source>
</evidence>
<evidence type="ECO:0000313" key="9">
    <source>
        <dbReference type="EMBL" id="SHE47175.1"/>
    </source>
</evidence>
<dbReference type="AlphaFoldDB" id="A0A1M4TS08"/>
<evidence type="ECO:0000313" key="10">
    <source>
        <dbReference type="Proteomes" id="UP000184480"/>
    </source>
</evidence>
<organism evidence="9 10">
    <name type="scientific">Dysgonomonas macrotermitis</name>
    <dbReference type="NCBI Taxonomy" id="1346286"/>
    <lineage>
        <taxon>Bacteria</taxon>
        <taxon>Pseudomonadati</taxon>
        <taxon>Bacteroidota</taxon>
        <taxon>Bacteroidia</taxon>
        <taxon>Bacteroidales</taxon>
        <taxon>Dysgonomonadaceae</taxon>
        <taxon>Dysgonomonas</taxon>
    </lineage>
</organism>
<dbReference type="RefSeq" id="WP_062175484.1">
    <property type="nucleotide sequence ID" value="NZ_FQUC01000001.1"/>
</dbReference>
<evidence type="ECO:0000259" key="8">
    <source>
        <dbReference type="PROSITE" id="PS50198"/>
    </source>
</evidence>
<dbReference type="Gene3D" id="3.10.50.40">
    <property type="match status" value="2"/>
</dbReference>
<dbReference type="Pfam" id="PF13616">
    <property type="entry name" value="Rotamase_3"/>
    <property type="match status" value="1"/>
</dbReference>
<evidence type="ECO:0000256" key="7">
    <source>
        <dbReference type="SAM" id="SignalP"/>
    </source>
</evidence>
<dbReference type="EMBL" id="FQUC01000001">
    <property type="protein sequence ID" value="SHE47175.1"/>
    <property type="molecule type" value="Genomic_DNA"/>
</dbReference>
<protein>
    <recommendedName>
        <fullName evidence="2">peptidylprolyl isomerase</fullName>
        <ecNumber evidence="2">5.2.1.8</ecNumber>
    </recommendedName>
</protein>
<comment type="catalytic activity">
    <reaction evidence="1">
        <text>[protein]-peptidylproline (omega=180) = [protein]-peptidylproline (omega=0)</text>
        <dbReference type="Rhea" id="RHEA:16237"/>
        <dbReference type="Rhea" id="RHEA-COMP:10747"/>
        <dbReference type="Rhea" id="RHEA-COMP:10748"/>
        <dbReference type="ChEBI" id="CHEBI:83833"/>
        <dbReference type="ChEBI" id="CHEBI:83834"/>
        <dbReference type="EC" id="5.2.1.8"/>
    </reaction>
</comment>
<sequence length="667" mass="77356">MIKRFNLRNMSIVRSFLLIAILTLAGSSFAQTSGYHPFLKIGDETVMLSDFEYAYKKNLLNNADKPEPLDDFLQSYINLKIKIAEAKDKGLDKSDIFLNEYNNYARTARSPFVSDTISPAIVAKTTYDRLQEDVEVSQVFIPFGVEKVFPKDTLDTFLKITQVRQKMADASKEEYASLVKQYPVPQTNSNNSITSWQTALMSSEILENAIYNTPIGTISQPVRTNEGYYLIKVHQKRASRGEVKISHIIFPFPDNATPTQKDSVRALSQRVVNDLDKGVSFEGLAKVISFDRATAEVGGNLDWFSTRSNLLPTFDSIFFSLKEVGNYTRPIEFNYGIQIFKLTAKSKLDPWPGIKNDLIKELEEKKYTTEIEKLKLKRLSDQYSYSLNNETYQQLLNIANTTHVSDSTFFHELAPIEQLPLIQTRDKQLLVSDLLLFIVQYPQTRYSLSTDILEEKKNELILNQLFTMLEEDVIKNNPELRYQLQEYHDGILLFDIMEQEVWAKARDDDKGLAKTFKRNRSKYTWADPKYKGYVIHVKDKDTFDEALEFQKKKGKDKDFIQQLLITFNTDSVKPLYVEKGAWGKGENSFVDHILYETEVKKEIVGYPYFFINGKMIKRPETFEDVRGLVVQDYQNQLEQEWTKNIRKKYQVTIDPEILQNLKQKYNQ</sequence>
<dbReference type="GO" id="GO:0003755">
    <property type="term" value="F:peptidyl-prolyl cis-trans isomerase activity"/>
    <property type="evidence" value="ECO:0007669"/>
    <property type="project" value="UniProtKB-KW"/>
</dbReference>
<evidence type="ECO:0000256" key="4">
    <source>
        <dbReference type="ARBA" id="ARBA00023110"/>
    </source>
</evidence>
<dbReference type="EC" id="5.2.1.8" evidence="2"/>
<gene>
    <name evidence="9" type="ORF">SAMN05444362_101401</name>
</gene>
<accession>A0A1M4TS08</accession>
<feature type="domain" description="PpiC" evidence="8">
    <location>
        <begin position="131"/>
        <end position="235"/>
    </location>
</feature>
<evidence type="ECO:0000256" key="5">
    <source>
        <dbReference type="ARBA" id="ARBA00023235"/>
    </source>
</evidence>
<dbReference type="Pfam" id="PF00639">
    <property type="entry name" value="Rotamase"/>
    <property type="match status" value="1"/>
</dbReference>
<dbReference type="InterPro" id="IPR050245">
    <property type="entry name" value="PrsA_foldase"/>
</dbReference>
<dbReference type="SUPFAM" id="SSF54534">
    <property type="entry name" value="FKBP-like"/>
    <property type="match status" value="2"/>
</dbReference>
<dbReference type="InterPro" id="IPR046357">
    <property type="entry name" value="PPIase_dom_sf"/>
</dbReference>
<reference evidence="10" key="1">
    <citation type="submission" date="2016-11" db="EMBL/GenBank/DDBJ databases">
        <authorList>
            <person name="Varghese N."/>
            <person name="Submissions S."/>
        </authorList>
    </citation>
    <scope>NUCLEOTIDE SEQUENCE [LARGE SCALE GENOMIC DNA]</scope>
    <source>
        <strain evidence="10">DSM 27370</strain>
    </source>
</reference>
<dbReference type="STRING" id="1346286.SAMN05444362_101401"/>
<dbReference type="PROSITE" id="PS50198">
    <property type="entry name" value="PPIC_PPIASE_2"/>
    <property type="match status" value="2"/>
</dbReference>